<name>A0ABS4AHI6_9PROT</name>
<accession>A0ABS4AHI6</accession>
<feature type="region of interest" description="Disordered" evidence="1">
    <location>
        <begin position="1"/>
        <end position="68"/>
    </location>
</feature>
<keyword evidence="3" id="KW-1185">Reference proteome</keyword>
<organism evidence="2 3">
    <name type="scientific">Pararoseomonas baculiformis</name>
    <dbReference type="NCBI Taxonomy" id="2820812"/>
    <lineage>
        <taxon>Bacteria</taxon>
        <taxon>Pseudomonadati</taxon>
        <taxon>Pseudomonadota</taxon>
        <taxon>Alphaproteobacteria</taxon>
        <taxon>Acetobacterales</taxon>
        <taxon>Acetobacteraceae</taxon>
        <taxon>Pararoseomonas</taxon>
    </lineage>
</organism>
<proteinExistence type="predicted"/>
<evidence type="ECO:0008006" key="4">
    <source>
        <dbReference type="Google" id="ProtNLM"/>
    </source>
</evidence>
<evidence type="ECO:0000256" key="1">
    <source>
        <dbReference type="SAM" id="MobiDB-lite"/>
    </source>
</evidence>
<dbReference type="Proteomes" id="UP000681594">
    <property type="component" value="Unassembled WGS sequence"/>
</dbReference>
<gene>
    <name evidence="2" type="ORF">J8J14_16925</name>
</gene>
<sequence>MSAKDNKPSPVPEPSAQDPAHTEGGAPTDAAHQADGDGTLTGSVPAGLSADELHKIAESDKTGDTGTS</sequence>
<reference evidence="2 3" key="1">
    <citation type="submission" date="2021-03" db="EMBL/GenBank/DDBJ databases">
        <authorList>
            <person name="So Y."/>
        </authorList>
    </citation>
    <scope>NUCLEOTIDE SEQUENCE [LARGE SCALE GENOMIC DNA]</scope>
    <source>
        <strain evidence="2 3">SSH11</strain>
    </source>
</reference>
<feature type="compositionally biased region" description="Basic and acidic residues" evidence="1">
    <location>
        <begin position="51"/>
        <end position="68"/>
    </location>
</feature>
<evidence type="ECO:0000313" key="3">
    <source>
        <dbReference type="Proteomes" id="UP000681594"/>
    </source>
</evidence>
<protein>
    <recommendedName>
        <fullName evidence="4">Sigma-like protein</fullName>
    </recommendedName>
</protein>
<comment type="caution">
    <text evidence="2">The sequence shown here is derived from an EMBL/GenBank/DDBJ whole genome shotgun (WGS) entry which is preliminary data.</text>
</comment>
<evidence type="ECO:0000313" key="2">
    <source>
        <dbReference type="EMBL" id="MBP0446461.1"/>
    </source>
</evidence>
<dbReference type="EMBL" id="JAGIZB010000017">
    <property type="protein sequence ID" value="MBP0446461.1"/>
    <property type="molecule type" value="Genomic_DNA"/>
</dbReference>
<dbReference type="RefSeq" id="WP_209380728.1">
    <property type="nucleotide sequence ID" value="NZ_JAGIZB010000017.1"/>
</dbReference>